<sequence>MHAGLQAAKADRIGLPLEWAGRVHHRIGAGGRQPGREIGGIAIQPARRNTARCGVRPVHGDLRGMTAGRNHVHLRGDRQRPHDARTEMPETAQHHNPVRHRLLAVCLPHSIGEHGGIGALQR</sequence>
<feature type="compositionally biased region" description="Basic and acidic residues" evidence="1">
    <location>
        <begin position="74"/>
        <end position="88"/>
    </location>
</feature>
<gene>
    <name evidence="2" type="ORF">XBLMG947_1625</name>
</gene>
<organism evidence="2 3">
    <name type="scientific">Xanthomonas bromi</name>
    <dbReference type="NCBI Taxonomy" id="56449"/>
    <lineage>
        <taxon>Bacteria</taxon>
        <taxon>Pseudomonadati</taxon>
        <taxon>Pseudomonadota</taxon>
        <taxon>Gammaproteobacteria</taxon>
        <taxon>Lysobacterales</taxon>
        <taxon>Lysobacteraceae</taxon>
        <taxon>Xanthomonas</taxon>
    </lineage>
</organism>
<evidence type="ECO:0000256" key="1">
    <source>
        <dbReference type="SAM" id="MobiDB-lite"/>
    </source>
</evidence>
<name>A0A1C3NKA7_9XANT</name>
<evidence type="ECO:0000313" key="2">
    <source>
        <dbReference type="EMBL" id="SBV50843.1"/>
    </source>
</evidence>
<reference evidence="2 3" key="1">
    <citation type="submission" date="2016-06" db="EMBL/GenBank/DDBJ databases">
        <authorList>
            <person name="Kjaerup R.B."/>
            <person name="Dalgaard T.S."/>
            <person name="Juul-Madsen H.R."/>
        </authorList>
    </citation>
    <scope>NUCLEOTIDE SEQUENCE [LARGE SCALE GENOMIC DNA]</scope>
    <source>
        <strain evidence="2">LMG947</strain>
    </source>
</reference>
<evidence type="ECO:0000313" key="3">
    <source>
        <dbReference type="Proteomes" id="UP000092503"/>
    </source>
</evidence>
<dbReference type="AlphaFoldDB" id="A0A1C3NKA7"/>
<dbReference type="Proteomes" id="UP000092503">
    <property type="component" value="Unassembled WGS sequence"/>
</dbReference>
<accession>A0A1C3NKA7</accession>
<dbReference type="EMBL" id="FLTX01000023">
    <property type="protein sequence ID" value="SBV50843.1"/>
    <property type="molecule type" value="Genomic_DNA"/>
</dbReference>
<proteinExistence type="predicted"/>
<feature type="region of interest" description="Disordered" evidence="1">
    <location>
        <begin position="56"/>
        <end position="94"/>
    </location>
</feature>
<protein>
    <submittedName>
        <fullName evidence="2">Uncharacterized protein</fullName>
    </submittedName>
</protein>